<feature type="domain" description="Apple" evidence="3">
    <location>
        <begin position="292"/>
        <end position="373"/>
    </location>
</feature>
<sequence length="446" mass="50393">MATCEALDEISAILVRTQYEAKNLLEKYANFRNNDLAYWDYISMDEIEIALKQTEFEMKAEQLFHRIKVQWLNKPQLDGIEDRLNFGGVNLFGGSTLSIAQENGDVKSSVKVCVERGDGNLVLYPLNTKEASIDAYWASDTWHELPNSLLLNHSTGILAYVTRTLQNKPNTHVGHPTLGQGSSLDTIKDLTGDDYNNNNNNNKTIIYRATLDFDGVFRLYSHKFDQSANESQISIEWKALENPCEVKGFCGLNSFCTLDDYRPYCICLPDTNFIDLNKWSMGCGRNFSKDGCTDGIENTATFNITTMEQMLWGEISYANEEMSIEDCKKSCLEDCNCEAAMYVGRSCKKQSLPLKYVRRDISGSTAMIFLKVAMTRSIIKSKNVTDPLFKKPTTPPPRVLVKSKEAVMLVLLVTIGLLTSSFAALAISGIYVYKFKVLKYKRLLQY</sequence>
<evidence type="ECO:0000313" key="5">
    <source>
        <dbReference type="Proteomes" id="UP000593564"/>
    </source>
</evidence>
<feature type="transmembrane region" description="Helical" evidence="2">
    <location>
        <begin position="406"/>
        <end position="433"/>
    </location>
</feature>
<organism evidence="4 5">
    <name type="scientific">Camellia sinensis</name>
    <name type="common">Tea plant</name>
    <name type="synonym">Thea sinensis</name>
    <dbReference type="NCBI Taxonomy" id="4442"/>
    <lineage>
        <taxon>Eukaryota</taxon>
        <taxon>Viridiplantae</taxon>
        <taxon>Streptophyta</taxon>
        <taxon>Embryophyta</taxon>
        <taxon>Tracheophyta</taxon>
        <taxon>Spermatophyta</taxon>
        <taxon>Magnoliopsida</taxon>
        <taxon>eudicotyledons</taxon>
        <taxon>Gunneridae</taxon>
        <taxon>Pentapetalae</taxon>
        <taxon>asterids</taxon>
        <taxon>Ericales</taxon>
        <taxon>Theaceae</taxon>
        <taxon>Camellia</taxon>
    </lineage>
</organism>
<dbReference type="InterPro" id="IPR003609">
    <property type="entry name" value="Pan_app"/>
</dbReference>
<reference evidence="5" key="1">
    <citation type="journal article" date="2020" name="Nat. Commun.">
        <title>Genome assembly of wild tea tree DASZ reveals pedigree and selection history of tea varieties.</title>
        <authorList>
            <person name="Zhang W."/>
            <person name="Zhang Y."/>
            <person name="Qiu H."/>
            <person name="Guo Y."/>
            <person name="Wan H."/>
            <person name="Zhang X."/>
            <person name="Scossa F."/>
            <person name="Alseekh S."/>
            <person name="Zhang Q."/>
            <person name="Wang P."/>
            <person name="Xu L."/>
            <person name="Schmidt M.H."/>
            <person name="Jia X."/>
            <person name="Li D."/>
            <person name="Zhu A."/>
            <person name="Guo F."/>
            <person name="Chen W."/>
            <person name="Ni D."/>
            <person name="Usadel B."/>
            <person name="Fernie A.R."/>
            <person name="Wen W."/>
        </authorList>
    </citation>
    <scope>NUCLEOTIDE SEQUENCE [LARGE SCALE GENOMIC DNA]</scope>
    <source>
        <strain evidence="5">cv. G240</strain>
    </source>
</reference>
<gene>
    <name evidence="4" type="ORF">HYC85_020362</name>
</gene>
<comment type="caution">
    <text evidence="4">The sequence shown here is derived from an EMBL/GenBank/DDBJ whole genome shotgun (WGS) entry which is preliminary data.</text>
</comment>
<protein>
    <recommendedName>
        <fullName evidence="3">Apple domain-containing protein</fullName>
    </recommendedName>
</protein>
<reference evidence="4 5" key="2">
    <citation type="submission" date="2020-07" db="EMBL/GenBank/DDBJ databases">
        <title>Genome assembly of wild tea tree DASZ reveals pedigree and selection history of tea varieties.</title>
        <authorList>
            <person name="Zhang W."/>
        </authorList>
    </citation>
    <scope>NUCLEOTIDE SEQUENCE [LARGE SCALE GENOMIC DNA]</scope>
    <source>
        <strain evidence="5">cv. G240</strain>
        <tissue evidence="4">Leaf</tissue>
    </source>
</reference>
<keyword evidence="5" id="KW-1185">Reference proteome</keyword>
<evidence type="ECO:0000256" key="1">
    <source>
        <dbReference type="ARBA" id="ARBA00022729"/>
    </source>
</evidence>
<keyword evidence="1" id="KW-0732">Signal</keyword>
<dbReference type="AlphaFoldDB" id="A0A7J7GPT5"/>
<dbReference type="PANTHER" id="PTHR47976">
    <property type="entry name" value="G-TYPE LECTIN S-RECEPTOR-LIKE SERINE/THREONINE-PROTEIN KINASE SD2-5"/>
    <property type="match status" value="1"/>
</dbReference>
<evidence type="ECO:0000256" key="2">
    <source>
        <dbReference type="SAM" id="Phobius"/>
    </source>
</evidence>
<dbReference type="InterPro" id="IPR051343">
    <property type="entry name" value="G-type_lectin_kinases/EP1-like"/>
</dbReference>
<keyword evidence="2" id="KW-0472">Membrane</keyword>
<dbReference type="PROSITE" id="PS50948">
    <property type="entry name" value="PAN"/>
    <property type="match status" value="1"/>
</dbReference>
<keyword evidence="2" id="KW-0812">Transmembrane</keyword>
<keyword evidence="2" id="KW-1133">Transmembrane helix</keyword>
<dbReference type="Proteomes" id="UP000593564">
    <property type="component" value="Unassembled WGS sequence"/>
</dbReference>
<dbReference type="InterPro" id="IPR036426">
    <property type="entry name" value="Bulb-type_lectin_dom_sf"/>
</dbReference>
<name>A0A7J7GPT5_CAMSI</name>
<evidence type="ECO:0000313" key="4">
    <source>
        <dbReference type="EMBL" id="KAF5942720.1"/>
    </source>
</evidence>
<dbReference type="EMBL" id="JACBKZ010000009">
    <property type="protein sequence ID" value="KAF5942720.1"/>
    <property type="molecule type" value="Genomic_DNA"/>
</dbReference>
<proteinExistence type="predicted"/>
<accession>A0A7J7GPT5</accession>
<evidence type="ECO:0000259" key="3">
    <source>
        <dbReference type="PROSITE" id="PS50948"/>
    </source>
</evidence>
<dbReference type="PANTHER" id="PTHR47976:SF27">
    <property type="entry name" value="RECEPTOR-LIKE SERINE_THREONINE-PROTEIN KINASE"/>
    <property type="match status" value="1"/>
</dbReference>
<dbReference type="Gene3D" id="2.90.10.10">
    <property type="entry name" value="Bulb-type lectin domain"/>
    <property type="match status" value="1"/>
</dbReference>